<name>A0A9N9IJG1_9GLOM</name>
<dbReference type="Gene3D" id="3.30.60.210">
    <property type="entry name" value="Stc1 domain"/>
    <property type="match status" value="1"/>
</dbReference>
<feature type="compositionally biased region" description="Basic and acidic residues" evidence="1">
    <location>
        <begin position="148"/>
        <end position="158"/>
    </location>
</feature>
<feature type="region of interest" description="Disordered" evidence="1">
    <location>
        <begin position="134"/>
        <end position="158"/>
    </location>
</feature>
<feature type="non-terminal residue" evidence="3">
    <location>
        <position position="158"/>
    </location>
</feature>
<evidence type="ECO:0000313" key="3">
    <source>
        <dbReference type="EMBL" id="CAG8738224.1"/>
    </source>
</evidence>
<feature type="domain" description="Stc1" evidence="2">
    <location>
        <begin position="55"/>
        <end position="129"/>
    </location>
</feature>
<dbReference type="InterPro" id="IPR043069">
    <property type="entry name" value="Stc1_sf"/>
</dbReference>
<protein>
    <submittedName>
        <fullName evidence="3">2507_t:CDS:1</fullName>
    </submittedName>
</protein>
<feature type="compositionally biased region" description="Acidic residues" evidence="1">
    <location>
        <begin position="135"/>
        <end position="147"/>
    </location>
</feature>
<dbReference type="EMBL" id="CAJVPQ010014090">
    <property type="protein sequence ID" value="CAG8738224.1"/>
    <property type="molecule type" value="Genomic_DNA"/>
</dbReference>
<proteinExistence type="predicted"/>
<dbReference type="InterPro" id="IPR024630">
    <property type="entry name" value="Stc1"/>
</dbReference>
<dbReference type="Pfam" id="PF12898">
    <property type="entry name" value="Stc1"/>
    <property type="match status" value="1"/>
</dbReference>
<gene>
    <name evidence="3" type="ORF">FCALED_LOCUS15448</name>
</gene>
<evidence type="ECO:0000313" key="4">
    <source>
        <dbReference type="Proteomes" id="UP000789570"/>
    </source>
</evidence>
<organism evidence="3 4">
    <name type="scientific">Funneliformis caledonium</name>
    <dbReference type="NCBI Taxonomy" id="1117310"/>
    <lineage>
        <taxon>Eukaryota</taxon>
        <taxon>Fungi</taxon>
        <taxon>Fungi incertae sedis</taxon>
        <taxon>Mucoromycota</taxon>
        <taxon>Glomeromycotina</taxon>
        <taxon>Glomeromycetes</taxon>
        <taxon>Glomerales</taxon>
        <taxon>Glomeraceae</taxon>
        <taxon>Funneliformis</taxon>
    </lineage>
</organism>
<evidence type="ECO:0000256" key="1">
    <source>
        <dbReference type="SAM" id="MobiDB-lite"/>
    </source>
</evidence>
<accession>A0A9N9IJG1</accession>
<dbReference type="Proteomes" id="UP000789570">
    <property type="component" value="Unassembled WGS sequence"/>
</dbReference>
<reference evidence="3" key="1">
    <citation type="submission" date="2021-06" db="EMBL/GenBank/DDBJ databases">
        <authorList>
            <person name="Kallberg Y."/>
            <person name="Tangrot J."/>
            <person name="Rosling A."/>
        </authorList>
    </citation>
    <scope>NUCLEOTIDE SEQUENCE</scope>
    <source>
        <strain evidence="3">UK204</strain>
    </source>
</reference>
<keyword evidence="4" id="KW-1185">Reference proteome</keyword>
<evidence type="ECO:0000259" key="2">
    <source>
        <dbReference type="Pfam" id="PF12898"/>
    </source>
</evidence>
<dbReference type="OrthoDB" id="3514033at2759"/>
<dbReference type="AlphaFoldDB" id="A0A9N9IJG1"/>
<comment type="caution">
    <text evidence="3">The sequence shown here is derived from an EMBL/GenBank/DDBJ whole genome shotgun (WGS) entry which is preliminary data.</text>
</comment>
<sequence length="158" mass="18045">MDWKTNELKIPLNGKDYIIPVTMHKVKKDFVIGPSHSAAHANAQGGNKPSNNLYCYGCKKNKPLHSFSQTQIDKSFTRGKKKHHIICKQCTPQQNHSLTCMLCTRTMSLDNFSKAQRKNAEKARCLKCMKKRETEDIDDSEPDDDDSDGPHHDTWDDI</sequence>